<sequence>MESEFRSEKTQLQISTSTPLMDPTEDAVLEPRAERIARYKAERRRELAERFNNLDDLPSKWVRRNGQETPETHARMMNSDGLGERADCGGQEVTNGVETDAPAESNNLRGQGNQDAATPLSGHSAPQLHTRVSVGQLRSALLQQTDGGAQPERASVDGGGRAVSSLDLATTPGAEGGRRRTQRYLPGGTGGSRKTNERFRTQPITANEVEQSSGLLDVETKDNKKAEEQTDDRAKMSVAAKMSLFKEMEKSAAPETSVLLKPRSSSSSHERRARRSNDHRFLTQPITCEEMVAVSASPPADPQTDPVDDEGCKMSMSEKLALFNKLALPGKQGAGPADGAPERRRQKGARYRTQPITVEEVSMLQKGPVQLPAFSLSAHLSDRQQVSSVNLKPSEVRLSQPRPGPTESQSSAGEPGLKGILKKSRSAGSEWSRTDQNGGDADVPPRMEGTERREVSAHRRKREGVELGSAAPWRQRVRTRRETIACTPMRGFSEQEGSPSESPVQEETSPPAGLGLDQTGGAQEVEEESRSKVEEEETRKGRVQVILVENTPNEASQSQEAAGVESWTNLSFEAQEVSSPLPAQPQWRQKAKEQEVKLDTVEAADTETQQEAEDDLGVAASDEPPAEDGTCTASRSDSPAETPRNDEAPAAEPGASDAPFCADQSLPPTCGPTPCGGVGATDAEQDLGVLCQSSTPILSSAGAEHRRAVRPSRRTQGSRNPLRALAARQDIRQDFMGDRGSAAAEEQDQAEKKSKNHSSEDPEDIVSPSEAPQIFPPFSSRMLIHIKGRRHVQVRLVEPSVRSLNSGDCFLLVTPQHCILWSGEFANQQERTKGSELASFIQSQRDLGCEAPHVVHLEEGLNSDSSEADDFWSLLGGRTNYRGAGVSEEDELFELGVVESNCVYSLVEDRLVPHEQAWASIPNISLLRSAEAIVFDFGSEVYLWHGRDVSPSRRDIALQLTRQVWGGEYDYSNCRVNPLDPTRCNPSIQLRGASRPSWALLAVVAEGEETALFKEKFVDGRGDAPAGAETPRNQSTHREAPRPASSDVLCPCNAKALVSGESLEAGGSVCMLLEGLDVQRGCGVITLEEGHQMELKTLDVDTWHVQEFDDSEIPVESGGQLHEGDSYVVRWTYSVTAVGNGSDEREAASGPTEKTAFFLWRGRHSRVSGRDTAAFLSIGLKNHEESQVVVLQGEEPPVSYNSSRELWLFTRERGRRRPQTQSGVCSVCEGSSRRKVPSWRWTAAAPA</sequence>
<dbReference type="OrthoDB" id="28894at2759"/>
<feature type="compositionally biased region" description="Basic and acidic residues" evidence="2">
    <location>
        <begin position="749"/>
        <end position="760"/>
    </location>
</feature>
<feature type="region of interest" description="Disordered" evidence="2">
    <location>
        <begin position="1020"/>
        <end position="1045"/>
    </location>
</feature>
<dbReference type="GO" id="GO:0008154">
    <property type="term" value="P:actin polymerization or depolymerization"/>
    <property type="evidence" value="ECO:0007669"/>
    <property type="project" value="TreeGrafter"/>
</dbReference>
<dbReference type="GO" id="GO:0051015">
    <property type="term" value="F:actin filament binding"/>
    <property type="evidence" value="ECO:0007669"/>
    <property type="project" value="InterPro"/>
</dbReference>
<reference evidence="4 5" key="1">
    <citation type="submission" date="2018-11" db="EMBL/GenBank/DDBJ databases">
        <authorList>
            <person name="Lopez-Roques C."/>
            <person name="Donnadieu C."/>
            <person name="Bouchez O."/>
            <person name="Klopp C."/>
            <person name="Cabau C."/>
            <person name="Zahm M."/>
        </authorList>
    </citation>
    <scope>NUCLEOTIDE SEQUENCE [LARGE SCALE GENOMIC DNA]</scope>
    <source>
        <strain evidence="4">RS831</strain>
        <tissue evidence="4">Whole body</tissue>
    </source>
</reference>
<dbReference type="InterPro" id="IPR007122">
    <property type="entry name" value="Villin/Gelsolin"/>
</dbReference>
<feature type="compositionally biased region" description="Polar residues" evidence="2">
    <location>
        <begin position="202"/>
        <end position="214"/>
    </location>
</feature>
<accession>A0A3S2MM12</accession>
<feature type="compositionally biased region" description="Acidic residues" evidence="2">
    <location>
        <begin position="602"/>
        <end position="616"/>
    </location>
</feature>
<protein>
    <recommendedName>
        <fullName evidence="3">Gelsolin-like domain-containing protein</fullName>
    </recommendedName>
</protein>
<evidence type="ECO:0000259" key="3">
    <source>
        <dbReference type="Pfam" id="PF00626"/>
    </source>
</evidence>
<dbReference type="GO" id="GO:0015629">
    <property type="term" value="C:actin cytoskeleton"/>
    <property type="evidence" value="ECO:0007669"/>
    <property type="project" value="TreeGrafter"/>
</dbReference>
<feature type="compositionally biased region" description="Basic and acidic residues" evidence="2">
    <location>
        <begin position="590"/>
        <end position="600"/>
    </location>
</feature>
<feature type="compositionally biased region" description="Polar residues" evidence="2">
    <location>
        <begin position="495"/>
        <end position="508"/>
    </location>
</feature>
<dbReference type="GO" id="GO:0005546">
    <property type="term" value="F:phosphatidylinositol-4,5-bisphosphate binding"/>
    <property type="evidence" value="ECO:0007669"/>
    <property type="project" value="TreeGrafter"/>
</dbReference>
<feature type="region of interest" description="Disordered" evidence="2">
    <location>
        <begin position="327"/>
        <end position="353"/>
    </location>
</feature>
<keyword evidence="5" id="KW-1185">Reference proteome</keyword>
<dbReference type="GO" id="GO:0051014">
    <property type="term" value="P:actin filament severing"/>
    <property type="evidence" value="ECO:0007669"/>
    <property type="project" value="TreeGrafter"/>
</dbReference>
<dbReference type="SMART" id="SM00262">
    <property type="entry name" value="GEL"/>
    <property type="match status" value="2"/>
</dbReference>
<name>A0A3S2MM12_ORYJA</name>
<evidence type="ECO:0000256" key="2">
    <source>
        <dbReference type="SAM" id="MobiDB-lite"/>
    </source>
</evidence>
<feature type="compositionally biased region" description="Basic and acidic residues" evidence="2">
    <location>
        <begin position="443"/>
        <end position="457"/>
    </location>
</feature>
<dbReference type="GO" id="GO:0051016">
    <property type="term" value="P:barbed-end actin filament capping"/>
    <property type="evidence" value="ECO:0007669"/>
    <property type="project" value="TreeGrafter"/>
</dbReference>
<feature type="region of interest" description="Disordered" evidence="2">
    <location>
        <begin position="384"/>
        <end position="681"/>
    </location>
</feature>
<feature type="compositionally biased region" description="Polar residues" evidence="2">
    <location>
        <begin position="426"/>
        <end position="437"/>
    </location>
</feature>
<feature type="region of interest" description="Disordered" evidence="2">
    <location>
        <begin position="1"/>
        <end position="26"/>
    </location>
</feature>
<feature type="region of interest" description="Disordered" evidence="2">
    <location>
        <begin position="248"/>
        <end position="280"/>
    </location>
</feature>
<evidence type="ECO:0000256" key="1">
    <source>
        <dbReference type="ARBA" id="ARBA00023203"/>
    </source>
</evidence>
<gene>
    <name evidence="4" type="ORF">OJAV_G00081820</name>
</gene>
<keyword evidence="1" id="KW-0009">Actin-binding</keyword>
<dbReference type="SUPFAM" id="SSF55753">
    <property type="entry name" value="Actin depolymerizing proteins"/>
    <property type="match status" value="3"/>
</dbReference>
<dbReference type="EMBL" id="CM012444">
    <property type="protein sequence ID" value="RVE69830.1"/>
    <property type="molecule type" value="Genomic_DNA"/>
</dbReference>
<feature type="region of interest" description="Disordered" evidence="2">
    <location>
        <begin position="63"/>
        <end position="125"/>
    </location>
</feature>
<dbReference type="AlphaFoldDB" id="A0A3S2MM12"/>
<organism evidence="4 5">
    <name type="scientific">Oryzias javanicus</name>
    <name type="common">Javanese ricefish</name>
    <name type="synonym">Aplocheilus javanicus</name>
    <dbReference type="NCBI Taxonomy" id="123683"/>
    <lineage>
        <taxon>Eukaryota</taxon>
        <taxon>Metazoa</taxon>
        <taxon>Chordata</taxon>
        <taxon>Craniata</taxon>
        <taxon>Vertebrata</taxon>
        <taxon>Euteleostomi</taxon>
        <taxon>Actinopterygii</taxon>
        <taxon>Neopterygii</taxon>
        <taxon>Teleostei</taxon>
        <taxon>Neoteleostei</taxon>
        <taxon>Acanthomorphata</taxon>
        <taxon>Ovalentaria</taxon>
        <taxon>Atherinomorphae</taxon>
        <taxon>Beloniformes</taxon>
        <taxon>Adrianichthyidae</taxon>
        <taxon>Oryziinae</taxon>
        <taxon>Oryzias</taxon>
    </lineage>
</organism>
<feature type="compositionally biased region" description="Basic and acidic residues" evidence="2">
    <location>
        <begin position="528"/>
        <end position="540"/>
    </location>
</feature>
<dbReference type="InterPro" id="IPR007123">
    <property type="entry name" value="Gelsolin-like_dom"/>
</dbReference>
<feature type="compositionally biased region" description="Basic and acidic residues" evidence="2">
    <location>
        <begin position="218"/>
        <end position="235"/>
    </location>
</feature>
<dbReference type="CDD" id="cd11289">
    <property type="entry name" value="gelsolin_S2_like"/>
    <property type="match status" value="1"/>
</dbReference>
<dbReference type="Pfam" id="PF00626">
    <property type="entry name" value="Gelsolin"/>
    <property type="match status" value="1"/>
</dbReference>
<feature type="region of interest" description="Disordered" evidence="2">
    <location>
        <begin position="700"/>
        <end position="724"/>
    </location>
</feature>
<dbReference type="Proteomes" id="UP000283210">
    <property type="component" value="Chromosome 8"/>
</dbReference>
<dbReference type="PANTHER" id="PTHR11977">
    <property type="entry name" value="VILLIN"/>
    <property type="match status" value="1"/>
</dbReference>
<evidence type="ECO:0000313" key="4">
    <source>
        <dbReference type="EMBL" id="RVE69830.1"/>
    </source>
</evidence>
<dbReference type="GO" id="GO:0005737">
    <property type="term" value="C:cytoplasm"/>
    <property type="evidence" value="ECO:0007669"/>
    <property type="project" value="TreeGrafter"/>
</dbReference>
<feature type="compositionally biased region" description="Polar residues" evidence="2">
    <location>
        <begin position="104"/>
        <end position="116"/>
    </location>
</feature>
<feature type="compositionally biased region" description="Polar residues" evidence="2">
    <location>
        <begin position="550"/>
        <end position="578"/>
    </location>
</feature>
<feature type="compositionally biased region" description="Polar residues" evidence="2">
    <location>
        <begin position="10"/>
        <end position="19"/>
    </location>
</feature>
<feature type="region of interest" description="Disordered" evidence="2">
    <location>
        <begin position="738"/>
        <end position="772"/>
    </location>
</feature>
<evidence type="ECO:0000313" key="5">
    <source>
        <dbReference type="Proteomes" id="UP000283210"/>
    </source>
</evidence>
<dbReference type="InterPro" id="IPR029006">
    <property type="entry name" value="ADF-H/Gelsolin-like_dom_sf"/>
</dbReference>
<dbReference type="Gene3D" id="3.40.20.10">
    <property type="entry name" value="Severin"/>
    <property type="match status" value="3"/>
</dbReference>
<feature type="region of interest" description="Disordered" evidence="2">
    <location>
        <begin position="144"/>
        <end position="235"/>
    </location>
</feature>
<proteinExistence type="predicted"/>
<dbReference type="PANTHER" id="PTHR11977:SF119">
    <property type="entry name" value="SUPERVILLIN ISOFORM X1"/>
    <property type="match status" value="1"/>
</dbReference>
<feature type="domain" description="Gelsolin-like" evidence="3">
    <location>
        <begin position="792"/>
        <end position="845"/>
    </location>
</feature>
<reference evidence="4 5" key="2">
    <citation type="submission" date="2019-01" db="EMBL/GenBank/DDBJ databases">
        <title>A chromosome length genome reference of the Java medaka (oryzias javanicus).</title>
        <authorList>
            <person name="Herpin A."/>
            <person name="Takehana Y."/>
            <person name="Naruse K."/>
            <person name="Ansai S."/>
            <person name="Kawaguchi M."/>
        </authorList>
    </citation>
    <scope>NUCLEOTIDE SEQUENCE [LARGE SCALE GENOMIC DNA]</scope>
    <source>
        <strain evidence="4">RS831</strain>
        <tissue evidence="4">Whole body</tissue>
    </source>
</reference>